<dbReference type="AlphaFoldDB" id="A0A7C3Z436"/>
<dbReference type="Pfam" id="PF02620">
    <property type="entry name" value="YceD"/>
    <property type="match status" value="1"/>
</dbReference>
<protein>
    <submittedName>
        <fullName evidence="1">DUF177 domain-containing protein</fullName>
    </submittedName>
</protein>
<proteinExistence type="predicted"/>
<name>A0A7C3Z436_UNCW3</name>
<comment type="caution">
    <text evidence="1">The sequence shown here is derived from an EMBL/GenBank/DDBJ whole genome shotgun (WGS) entry which is preliminary data.</text>
</comment>
<dbReference type="InterPro" id="IPR003772">
    <property type="entry name" value="YceD"/>
</dbReference>
<reference evidence="1" key="1">
    <citation type="journal article" date="2020" name="mSystems">
        <title>Genome- and Community-Level Interaction Insights into Carbon Utilization and Element Cycling Functions of Hydrothermarchaeota in Hydrothermal Sediment.</title>
        <authorList>
            <person name="Zhou Z."/>
            <person name="Liu Y."/>
            <person name="Xu W."/>
            <person name="Pan J."/>
            <person name="Luo Z.H."/>
            <person name="Li M."/>
        </authorList>
    </citation>
    <scope>NUCLEOTIDE SEQUENCE [LARGE SCALE GENOMIC DNA]</scope>
    <source>
        <strain evidence="1">SpSt-906</strain>
    </source>
</reference>
<accession>A0A7C3Z436</accession>
<gene>
    <name evidence="1" type="ORF">ENX07_07835</name>
</gene>
<organism evidence="1">
    <name type="scientific">candidate division WOR-3 bacterium</name>
    <dbReference type="NCBI Taxonomy" id="2052148"/>
    <lineage>
        <taxon>Bacteria</taxon>
        <taxon>Bacteria division WOR-3</taxon>
    </lineage>
</organism>
<evidence type="ECO:0000313" key="1">
    <source>
        <dbReference type="EMBL" id="HGE99958.1"/>
    </source>
</evidence>
<sequence length="141" mass="16329">MRRKEKGQFLLWVKDLKEGENNLEWVVKAEALPVPDMRIKDDIRIKIRIQKSGDKLLIAGSVNFTAEITCAYCGRDFIKDFREEFNSCYLRGDEKRLPAHLALDDEEIDRVYYGGDFVNLESLIRDTIILSLPIAPQCGRH</sequence>
<dbReference type="EMBL" id="DTMQ01000048">
    <property type="protein sequence ID" value="HGE99958.1"/>
    <property type="molecule type" value="Genomic_DNA"/>
</dbReference>